<dbReference type="PATRIC" id="fig|1244869.3.peg.1364"/>
<organism evidence="5 6">
    <name type="scientific">Paramagnetospirillum caucaseum</name>
    <dbReference type="NCBI Taxonomy" id="1244869"/>
    <lineage>
        <taxon>Bacteria</taxon>
        <taxon>Pseudomonadati</taxon>
        <taxon>Pseudomonadota</taxon>
        <taxon>Alphaproteobacteria</taxon>
        <taxon>Rhodospirillales</taxon>
        <taxon>Magnetospirillaceae</taxon>
        <taxon>Paramagnetospirillum</taxon>
    </lineage>
</organism>
<keyword evidence="3" id="KW-0029">Amino-acid transport</keyword>
<dbReference type="GO" id="GO:0006865">
    <property type="term" value="P:amino acid transport"/>
    <property type="evidence" value="ECO:0007669"/>
    <property type="project" value="UniProtKB-KW"/>
</dbReference>
<dbReference type="STRING" id="1244869.H261_06776"/>
<dbReference type="Gene3D" id="3.40.50.2300">
    <property type="match status" value="2"/>
</dbReference>
<dbReference type="Proteomes" id="UP000011744">
    <property type="component" value="Unassembled WGS sequence"/>
</dbReference>
<comment type="caution">
    <text evidence="5">The sequence shown here is derived from an EMBL/GenBank/DDBJ whole genome shotgun (WGS) entry which is preliminary data.</text>
</comment>
<dbReference type="InterPro" id="IPR051010">
    <property type="entry name" value="BCAA_transport"/>
</dbReference>
<evidence type="ECO:0000256" key="1">
    <source>
        <dbReference type="ARBA" id="ARBA00010062"/>
    </source>
</evidence>
<gene>
    <name evidence="5" type="ORF">H261_06776</name>
</gene>
<evidence type="ECO:0000313" key="5">
    <source>
        <dbReference type="EMBL" id="EME70741.1"/>
    </source>
</evidence>
<dbReference type="PANTHER" id="PTHR30483">
    <property type="entry name" value="LEUCINE-SPECIFIC-BINDING PROTEIN"/>
    <property type="match status" value="1"/>
</dbReference>
<proteinExistence type="inferred from homology"/>
<keyword evidence="6" id="KW-1185">Reference proteome</keyword>
<comment type="similarity">
    <text evidence="1">Belongs to the leucine-binding protein family.</text>
</comment>
<sequence>MGLNAWEDVMEDFKNISRRTVLRAGAVVAAGVGGLVPTRFAIGNTAKVKIGFLLPYSGTYAALGEAITNGFKLALEERGGKLGGREVQFIAVDDESNPAKGPENTNKLVTGENVDFVVGPVHSGVAMGMVKVVRETGTIAIIANAGAGAATGPLCAPNIFRTSFTNWQTAYPMAKVAMERGMKNVVTMSWKYAAGEEAVAGFEQGFTKAGGKIAKQILVPFPQEEFQANLTEIAALKPDGVFVFFAGSGALKFVKDYAAAGLKSIPLMGPGFLTDGVLKEQGAAAEGVLTTLHYADALDTPENKSFRAAYRKAFSKDADVYAVQGYDSAQLLFQGMAEVKGDTAAKANLIAAMEKAVIKSPRGTFTLSKAHNPVQDIYLRQVKGGQEVVVGVADKALADPATGCKMG</sequence>
<dbReference type="SUPFAM" id="SSF53822">
    <property type="entry name" value="Periplasmic binding protein-like I"/>
    <property type="match status" value="1"/>
</dbReference>
<keyword evidence="3" id="KW-0813">Transport</keyword>
<dbReference type="AlphaFoldDB" id="M2YCM4"/>
<dbReference type="EMBL" id="AONQ01000013">
    <property type="protein sequence ID" value="EME70741.1"/>
    <property type="molecule type" value="Genomic_DNA"/>
</dbReference>
<accession>M2YCM4</accession>
<dbReference type="CDD" id="cd20014">
    <property type="entry name" value="PBP1_RPA0668_benzoate-like"/>
    <property type="match status" value="1"/>
</dbReference>
<keyword evidence="2" id="KW-0732">Signal</keyword>
<dbReference type="Pfam" id="PF13458">
    <property type="entry name" value="Peripla_BP_6"/>
    <property type="match status" value="1"/>
</dbReference>
<dbReference type="InterPro" id="IPR028081">
    <property type="entry name" value="Leu-bd"/>
</dbReference>
<evidence type="ECO:0000313" key="6">
    <source>
        <dbReference type="Proteomes" id="UP000011744"/>
    </source>
</evidence>
<dbReference type="InterPro" id="IPR028082">
    <property type="entry name" value="Peripla_BP_I"/>
</dbReference>
<protein>
    <submittedName>
        <fullName evidence="5">ABC-type branched-chain amino acid transport system protein</fullName>
    </submittedName>
</protein>
<evidence type="ECO:0000256" key="2">
    <source>
        <dbReference type="ARBA" id="ARBA00022729"/>
    </source>
</evidence>
<feature type="domain" description="Leucine-binding protein" evidence="4">
    <location>
        <begin position="47"/>
        <end position="385"/>
    </location>
</feature>
<reference evidence="5 6" key="1">
    <citation type="journal article" date="2014" name="Genome Announc.">
        <title>Draft Genome Sequence of Magnetospirillum sp. Strain SO-1, a Freshwater Magnetotactic Bacterium Isolated from the Ol'khovka River, Russia.</title>
        <authorList>
            <person name="Grouzdev D.S."/>
            <person name="Dziuba M.V."/>
            <person name="Sukhacheva M.S."/>
            <person name="Mardanov A.V."/>
            <person name="Beletskiy A.V."/>
            <person name="Kuznetsov B.B."/>
            <person name="Skryabin K.G."/>
        </authorList>
    </citation>
    <scope>NUCLEOTIDE SEQUENCE [LARGE SCALE GENOMIC DNA]</scope>
    <source>
        <strain evidence="5 6">SO-1</strain>
    </source>
</reference>
<dbReference type="eggNOG" id="COG0683">
    <property type="taxonomic scope" value="Bacteria"/>
</dbReference>
<name>M2YCM4_9PROT</name>
<evidence type="ECO:0000259" key="4">
    <source>
        <dbReference type="Pfam" id="PF13458"/>
    </source>
</evidence>
<evidence type="ECO:0000256" key="3">
    <source>
        <dbReference type="ARBA" id="ARBA00022970"/>
    </source>
</evidence>
<dbReference type="PANTHER" id="PTHR30483:SF6">
    <property type="entry name" value="PERIPLASMIC BINDING PROTEIN OF ABC TRANSPORTER FOR NATURAL AMINO ACIDS"/>
    <property type="match status" value="1"/>
</dbReference>